<evidence type="ECO:0000313" key="1">
    <source>
        <dbReference type="EMBL" id="BDS11687.1"/>
    </source>
</evidence>
<evidence type="ECO:0000313" key="2">
    <source>
        <dbReference type="Proteomes" id="UP001060919"/>
    </source>
</evidence>
<proteinExistence type="predicted"/>
<keyword evidence="2" id="KW-1185">Reference proteome</keyword>
<dbReference type="AlphaFoldDB" id="A0A915YEK3"/>
<gene>
    <name evidence="1" type="ORF">AsAng_0024010</name>
</gene>
<protein>
    <submittedName>
        <fullName evidence="1">Uncharacterized protein</fullName>
    </submittedName>
</protein>
<dbReference type="KEGG" id="aup:AsAng_0024010"/>
<accession>A0A915YEK3</accession>
<dbReference type="EMBL" id="AP026867">
    <property type="protein sequence ID" value="BDS11687.1"/>
    <property type="molecule type" value="Genomic_DNA"/>
</dbReference>
<sequence length="39" mass="4307">MNNYTKNASLVPIGAKINTSLKKASVYCVFYIKILLSSI</sequence>
<name>A0A915YEK3_9BACT</name>
<reference evidence="1" key="1">
    <citation type="submission" date="2022-09" db="EMBL/GenBank/DDBJ databases">
        <title>Aureispira anguillicida sp. nov., isolated from Leptocephalus of Japanese eel Anguilla japonica.</title>
        <authorList>
            <person name="Yuasa K."/>
            <person name="Mekata T."/>
            <person name="Ikunari K."/>
        </authorList>
    </citation>
    <scope>NUCLEOTIDE SEQUENCE</scope>
    <source>
        <strain evidence="1">EL160426</strain>
    </source>
</reference>
<dbReference type="Proteomes" id="UP001060919">
    <property type="component" value="Chromosome"/>
</dbReference>
<organism evidence="1 2">
    <name type="scientific">Aureispira anguillae</name>
    <dbReference type="NCBI Taxonomy" id="2864201"/>
    <lineage>
        <taxon>Bacteria</taxon>
        <taxon>Pseudomonadati</taxon>
        <taxon>Bacteroidota</taxon>
        <taxon>Saprospiria</taxon>
        <taxon>Saprospirales</taxon>
        <taxon>Saprospiraceae</taxon>
        <taxon>Aureispira</taxon>
    </lineage>
</organism>